<dbReference type="GO" id="GO:0051266">
    <property type="term" value="F:sirohydrochlorin ferrochelatase activity"/>
    <property type="evidence" value="ECO:0007669"/>
    <property type="project" value="UniProtKB-EC"/>
</dbReference>
<feature type="domain" description="Siroheme synthase central" evidence="20">
    <location>
        <begin position="131"/>
        <end position="152"/>
    </location>
</feature>
<feature type="region of interest" description="Precorrin-2 dehydrogenase / sirohydrochlorin ferrochelatase" evidence="15">
    <location>
        <begin position="1"/>
        <end position="210"/>
    </location>
</feature>
<dbReference type="Pfam" id="PF13241">
    <property type="entry name" value="NAD_binding_7"/>
    <property type="match status" value="1"/>
</dbReference>
<evidence type="ECO:0000313" key="22">
    <source>
        <dbReference type="Proteomes" id="UP000614811"/>
    </source>
</evidence>
<evidence type="ECO:0000256" key="12">
    <source>
        <dbReference type="ARBA" id="ARBA00025705"/>
    </source>
</evidence>
<evidence type="ECO:0000259" key="20">
    <source>
        <dbReference type="Pfam" id="PF14824"/>
    </source>
</evidence>
<dbReference type="GO" id="GO:0043115">
    <property type="term" value="F:precorrin-2 dehydrogenase activity"/>
    <property type="evidence" value="ECO:0007669"/>
    <property type="project" value="UniProtKB-UniRule"/>
</dbReference>
<dbReference type="InterPro" id="IPR014777">
    <property type="entry name" value="4pyrrole_Mease_sub1"/>
</dbReference>
<keyword evidence="4 15" id="KW-0489">Methyltransferase</keyword>
<comment type="catalytic activity">
    <reaction evidence="13 15">
        <text>precorrin-2 + NAD(+) = sirohydrochlorin + NADH + 2 H(+)</text>
        <dbReference type="Rhea" id="RHEA:15613"/>
        <dbReference type="ChEBI" id="CHEBI:15378"/>
        <dbReference type="ChEBI" id="CHEBI:57540"/>
        <dbReference type="ChEBI" id="CHEBI:57945"/>
        <dbReference type="ChEBI" id="CHEBI:58351"/>
        <dbReference type="ChEBI" id="CHEBI:58827"/>
        <dbReference type="EC" id="1.3.1.76"/>
    </reaction>
</comment>
<comment type="pathway">
    <text evidence="12 15">Porphyrin-containing compound metabolism; siroheme biosynthesis; precorrin-2 from uroporphyrinogen III: step 1/1.</text>
</comment>
<dbReference type="CDD" id="cd11642">
    <property type="entry name" value="SUMT"/>
    <property type="match status" value="1"/>
</dbReference>
<keyword evidence="7 15" id="KW-0560">Oxidoreductase</keyword>
<keyword evidence="5 15" id="KW-0808">Transferase</keyword>
<dbReference type="FunFam" id="3.30.160.110:FF:000001">
    <property type="entry name" value="Siroheme synthase"/>
    <property type="match status" value="1"/>
</dbReference>
<comment type="caution">
    <text evidence="15">Lacks conserved residue(s) required for the propagation of feature annotation.</text>
</comment>
<dbReference type="EC" id="1.3.1.76" evidence="15"/>
<dbReference type="SUPFAM" id="SSF53790">
    <property type="entry name" value="Tetrapyrrole methylase"/>
    <property type="match status" value="1"/>
</dbReference>
<evidence type="ECO:0000256" key="10">
    <source>
        <dbReference type="ARBA" id="ARBA00023244"/>
    </source>
</evidence>
<gene>
    <name evidence="15 21" type="primary">cysG</name>
    <name evidence="21" type="ORF">GCM10008090_14120</name>
</gene>
<comment type="catalytic activity">
    <reaction evidence="15">
        <text>uroporphyrinogen III + 2 S-adenosyl-L-methionine = precorrin-2 + 2 S-adenosyl-L-homocysteine + H(+)</text>
        <dbReference type="Rhea" id="RHEA:32459"/>
        <dbReference type="ChEBI" id="CHEBI:15378"/>
        <dbReference type="ChEBI" id="CHEBI:57308"/>
        <dbReference type="ChEBI" id="CHEBI:57856"/>
        <dbReference type="ChEBI" id="CHEBI:58827"/>
        <dbReference type="ChEBI" id="CHEBI:59789"/>
        <dbReference type="EC" id="2.1.1.107"/>
    </reaction>
</comment>
<accession>A0A918RNP9</accession>
<feature type="binding site" evidence="15">
    <location>
        <begin position="339"/>
        <end position="340"/>
    </location>
    <ligand>
        <name>S-adenosyl-L-methionine</name>
        <dbReference type="ChEBI" id="CHEBI:59789"/>
    </ligand>
</feature>
<dbReference type="FunFam" id="3.30.950.10:FF:000001">
    <property type="entry name" value="Siroheme synthase"/>
    <property type="match status" value="1"/>
</dbReference>
<dbReference type="NCBIfam" id="TIGR01469">
    <property type="entry name" value="cobA_cysG_Cterm"/>
    <property type="match status" value="1"/>
</dbReference>
<feature type="binding site" evidence="15">
    <location>
        <begin position="30"/>
        <end position="31"/>
    </location>
    <ligand>
        <name>NAD(+)</name>
        <dbReference type="ChEBI" id="CHEBI:57540"/>
    </ligand>
</feature>
<feature type="binding site" evidence="15">
    <location>
        <position position="314"/>
    </location>
    <ligand>
        <name>S-adenosyl-L-methionine</name>
        <dbReference type="ChEBI" id="CHEBI:59789"/>
    </ligand>
</feature>
<dbReference type="InterPro" id="IPR003043">
    <property type="entry name" value="Uropor_MeTrfase_CS"/>
</dbReference>
<keyword evidence="8 15" id="KW-0520">NAD</keyword>
<evidence type="ECO:0000259" key="18">
    <source>
        <dbReference type="Pfam" id="PF00590"/>
    </source>
</evidence>
<dbReference type="PROSITE" id="PS00840">
    <property type="entry name" value="SUMT_2"/>
    <property type="match status" value="1"/>
</dbReference>
<evidence type="ECO:0000256" key="7">
    <source>
        <dbReference type="ARBA" id="ARBA00023002"/>
    </source>
</evidence>
<dbReference type="EC" id="4.99.1.4" evidence="15"/>
<reference evidence="21" key="2">
    <citation type="submission" date="2020-09" db="EMBL/GenBank/DDBJ databases">
        <authorList>
            <person name="Sun Q."/>
            <person name="Kim S."/>
        </authorList>
    </citation>
    <scope>NUCLEOTIDE SEQUENCE</scope>
    <source>
        <strain evidence="21">KCTC 12711</strain>
    </source>
</reference>
<dbReference type="NCBIfam" id="NF007922">
    <property type="entry name" value="PRK10637.1"/>
    <property type="match status" value="1"/>
</dbReference>
<keyword evidence="11 15" id="KW-0511">Multifunctional enzyme</keyword>
<dbReference type="AlphaFoldDB" id="A0A918RNP9"/>
<dbReference type="InterPro" id="IPR037115">
    <property type="entry name" value="Sirohaem_synt_dimer_dom_sf"/>
</dbReference>
<feature type="binding site" evidence="15">
    <location>
        <position position="391"/>
    </location>
    <ligand>
        <name>S-adenosyl-L-methionine</name>
        <dbReference type="ChEBI" id="CHEBI:59789"/>
    </ligand>
</feature>
<keyword evidence="3 15" id="KW-0169">Cobalamin biosynthesis</keyword>
<evidence type="ECO:0000313" key="21">
    <source>
        <dbReference type="EMBL" id="GHA05680.1"/>
    </source>
</evidence>
<evidence type="ECO:0000256" key="16">
    <source>
        <dbReference type="PIRSR" id="PIRSR036426-1"/>
    </source>
</evidence>
<dbReference type="Proteomes" id="UP000614811">
    <property type="component" value="Unassembled WGS sequence"/>
</dbReference>
<dbReference type="GO" id="GO:0051287">
    <property type="term" value="F:NAD binding"/>
    <property type="evidence" value="ECO:0007669"/>
    <property type="project" value="InterPro"/>
</dbReference>
<dbReference type="GO" id="GO:0032259">
    <property type="term" value="P:methylation"/>
    <property type="evidence" value="ECO:0007669"/>
    <property type="project" value="UniProtKB-KW"/>
</dbReference>
<comment type="similarity">
    <text evidence="15">In the N-terminal section; belongs to the precorrin-2 dehydrogenase / sirohydrochlorin ferrochelatase family.</text>
</comment>
<feature type="active site" description="Proton acceptor" evidence="15 16">
    <location>
        <position position="256"/>
    </location>
</feature>
<comment type="function">
    <text evidence="15">Multifunctional enzyme that catalyzes the SAM-dependent methylations of uroporphyrinogen III at position C-2 and C-7 to form precorrin-2 via precorrin-1. Then it catalyzes the NAD-dependent ring dehydrogenation of precorrin-2 to yield sirohydrochlorin. Finally, it catalyzes the ferrochelation of sirohydrochlorin to yield siroheme.</text>
</comment>
<feature type="binding site" evidence="15">
    <location>
        <begin position="309"/>
        <end position="311"/>
    </location>
    <ligand>
        <name>S-adenosyl-L-methionine</name>
        <dbReference type="ChEBI" id="CHEBI:59789"/>
    </ligand>
</feature>
<feature type="active site" description="Proton donor" evidence="15 16">
    <location>
        <position position="278"/>
    </location>
</feature>
<dbReference type="InterPro" id="IPR006366">
    <property type="entry name" value="CobA/CysG_C"/>
</dbReference>
<comment type="similarity">
    <text evidence="15">In the C-terminal section; belongs to the precorrin methyltransferase family.</text>
</comment>
<dbReference type="FunFam" id="3.40.1010.10:FF:000001">
    <property type="entry name" value="Siroheme synthase"/>
    <property type="match status" value="1"/>
</dbReference>
<dbReference type="SUPFAM" id="SSF75615">
    <property type="entry name" value="Siroheme synthase middle domains-like"/>
    <property type="match status" value="1"/>
</dbReference>
<feature type="region of interest" description="Uroporphyrinogen-III C-methyltransferase" evidence="15">
    <location>
        <begin position="224"/>
        <end position="481"/>
    </location>
</feature>
<dbReference type="PANTHER" id="PTHR45790:SF1">
    <property type="entry name" value="SIROHEME SYNTHASE"/>
    <property type="match status" value="1"/>
</dbReference>
<evidence type="ECO:0000256" key="1">
    <source>
        <dbReference type="ARBA" id="ARBA00005010"/>
    </source>
</evidence>
<comment type="pathway">
    <text evidence="14 15">Cofactor biosynthesis; adenosylcobalamin biosynthesis; precorrin-2 from uroporphyrinogen III: step 1/1.</text>
</comment>
<name>A0A918RNP9_9GAMM</name>
<comment type="catalytic activity">
    <reaction evidence="15">
        <text>siroheme + 2 H(+) = sirohydrochlorin + Fe(2+)</text>
        <dbReference type="Rhea" id="RHEA:24360"/>
        <dbReference type="ChEBI" id="CHEBI:15378"/>
        <dbReference type="ChEBI" id="CHEBI:29033"/>
        <dbReference type="ChEBI" id="CHEBI:58351"/>
        <dbReference type="ChEBI" id="CHEBI:60052"/>
        <dbReference type="EC" id="4.99.1.4"/>
    </reaction>
</comment>
<dbReference type="EMBL" id="BMXA01000002">
    <property type="protein sequence ID" value="GHA05680.1"/>
    <property type="molecule type" value="Genomic_DNA"/>
</dbReference>
<evidence type="ECO:0000256" key="4">
    <source>
        <dbReference type="ARBA" id="ARBA00022603"/>
    </source>
</evidence>
<evidence type="ECO:0000259" key="19">
    <source>
        <dbReference type="Pfam" id="PF10414"/>
    </source>
</evidence>
<organism evidence="21 22">
    <name type="scientific">Arenicella chitinivorans</name>
    <dbReference type="NCBI Taxonomy" id="1329800"/>
    <lineage>
        <taxon>Bacteria</taxon>
        <taxon>Pseudomonadati</taxon>
        <taxon>Pseudomonadota</taxon>
        <taxon>Gammaproteobacteria</taxon>
        <taxon>Arenicellales</taxon>
        <taxon>Arenicellaceae</taxon>
        <taxon>Arenicella</taxon>
    </lineage>
</organism>
<dbReference type="Gene3D" id="1.10.8.210">
    <property type="entry name" value="Sirohaem synthase, dimerisation domain"/>
    <property type="match status" value="1"/>
</dbReference>
<feature type="domain" description="Tetrapyrrole methylase" evidence="18">
    <location>
        <begin position="226"/>
        <end position="435"/>
    </location>
</feature>
<comment type="similarity">
    <text evidence="2 17">Belongs to the precorrin methyltransferase family.</text>
</comment>
<sequence length="481" mass="52121">MDKGYNIRMQHFPIFVTLNSQPCLVVGGGPVALRKIRLLRKADAAITVVAPAICTELESEFGAEITHIAREFNPDDIGGYRLIIAATNVAAVNQRISELAQAVNVPVNVVDQPDLCSFITPSIIDRSPVLIAVSTGGQAPVLARTLRTRLEAFIPASYGTLASAMGRFRDKLKGVLPEETDRRRFWDRVVNGAIGEMYLSGRQTQADERLADAVTHASPSQAQGEVWLVGAGPGDPDLLTFRALRLMQQADVVLYDRLVSPEILELTRRDADRLYVGKARSNHAVPQEEINQLLLQLALEGKNVLRLKGGDPFIFGRGGEEISLLSESGVNFQIVPGITAASGCATYAGIPLTHRDHAQSCLFVTGHLKNNTVDLNWPLLATPNQTVVVYMGLIGLPVICQQLIAHGVAPSMPIALVEQGTTREQKVYTGTLETMPDVIANQQVKAPTLIIIGSVVSLHDKLAWFDGQCLASHRAATALDR</sequence>
<dbReference type="InterPro" id="IPR035996">
    <property type="entry name" value="4pyrrol_Methylase_sf"/>
</dbReference>
<dbReference type="GO" id="GO:0009236">
    <property type="term" value="P:cobalamin biosynthetic process"/>
    <property type="evidence" value="ECO:0007669"/>
    <property type="project" value="UniProtKB-UniRule"/>
</dbReference>
<feature type="binding site" evidence="15">
    <location>
        <position position="420"/>
    </location>
    <ligand>
        <name>S-adenosyl-L-methionine</name>
        <dbReference type="ChEBI" id="CHEBI:59789"/>
    </ligand>
</feature>
<dbReference type="Pfam" id="PF00590">
    <property type="entry name" value="TP_methylase"/>
    <property type="match status" value="1"/>
</dbReference>
<dbReference type="GO" id="GO:0004851">
    <property type="term" value="F:uroporphyrin-III C-methyltransferase activity"/>
    <property type="evidence" value="ECO:0007669"/>
    <property type="project" value="UniProtKB-UniRule"/>
</dbReference>
<dbReference type="GO" id="GO:0019354">
    <property type="term" value="P:siroheme biosynthetic process"/>
    <property type="evidence" value="ECO:0007669"/>
    <property type="project" value="UniProtKB-UniRule"/>
</dbReference>
<dbReference type="Gene3D" id="3.30.950.10">
    <property type="entry name" value="Methyltransferase, Cobalt-precorrin-4 Transmethylase, Domain 2"/>
    <property type="match status" value="1"/>
</dbReference>
<feature type="binding site" evidence="15">
    <location>
        <begin position="51"/>
        <end position="52"/>
    </location>
    <ligand>
        <name>NAD(+)</name>
        <dbReference type="ChEBI" id="CHEBI:57540"/>
    </ligand>
</feature>
<feature type="binding site" evidence="15">
    <location>
        <position position="233"/>
    </location>
    <ligand>
        <name>S-adenosyl-L-methionine</name>
        <dbReference type="ChEBI" id="CHEBI:59789"/>
    </ligand>
</feature>
<evidence type="ECO:0000256" key="9">
    <source>
        <dbReference type="ARBA" id="ARBA00023239"/>
    </source>
</evidence>
<feature type="domain" description="Sirohaem synthase dimerisation" evidence="19">
    <location>
        <begin position="157"/>
        <end position="213"/>
    </location>
</feature>
<reference evidence="21" key="1">
    <citation type="journal article" date="2014" name="Int. J. Syst. Evol. Microbiol.">
        <title>Complete genome sequence of Corynebacterium casei LMG S-19264T (=DSM 44701T), isolated from a smear-ripened cheese.</title>
        <authorList>
            <consortium name="US DOE Joint Genome Institute (JGI-PGF)"/>
            <person name="Walter F."/>
            <person name="Albersmeier A."/>
            <person name="Kalinowski J."/>
            <person name="Ruckert C."/>
        </authorList>
    </citation>
    <scope>NUCLEOTIDE SEQUENCE</scope>
    <source>
        <strain evidence="21">KCTC 12711</strain>
    </source>
</reference>
<dbReference type="HAMAP" id="MF_01646">
    <property type="entry name" value="Siroheme_synth"/>
    <property type="match status" value="1"/>
</dbReference>
<dbReference type="Pfam" id="PF10414">
    <property type="entry name" value="CysG_dimeriser"/>
    <property type="match status" value="1"/>
</dbReference>
<proteinExistence type="inferred from homology"/>
<dbReference type="PIRSF" id="PIRSF036426">
    <property type="entry name" value="Sirohaem_synth"/>
    <property type="match status" value="1"/>
</dbReference>
<dbReference type="EC" id="2.1.1.107" evidence="15"/>
<dbReference type="InterPro" id="IPR014776">
    <property type="entry name" value="4pyrrole_Mease_sub2"/>
</dbReference>
<dbReference type="InterPro" id="IPR050161">
    <property type="entry name" value="Siro_Cobalamin_biosynth"/>
</dbReference>
<evidence type="ECO:0000256" key="11">
    <source>
        <dbReference type="ARBA" id="ARBA00023268"/>
    </source>
</evidence>
<protein>
    <recommendedName>
        <fullName evidence="15">Siroheme synthase</fullName>
    </recommendedName>
    <domain>
        <recommendedName>
            <fullName evidence="15">Uroporphyrinogen-III C-methyltransferase</fullName>
            <shortName evidence="15">Urogen III methylase</shortName>
            <ecNumber evidence="15">2.1.1.107</ecNumber>
        </recommendedName>
        <alternativeName>
            <fullName evidence="15">SUMT</fullName>
        </alternativeName>
        <alternativeName>
            <fullName evidence="15">Uroporphyrinogen III methylase</fullName>
            <shortName evidence="15">UROM</shortName>
        </alternativeName>
    </domain>
    <domain>
        <recommendedName>
            <fullName evidence="15">Precorrin-2 dehydrogenase</fullName>
            <ecNumber evidence="15">1.3.1.76</ecNumber>
        </recommendedName>
    </domain>
    <domain>
        <recommendedName>
            <fullName evidence="15">Sirohydrochlorin ferrochelatase</fullName>
            <ecNumber evidence="15">4.99.1.4</ecNumber>
        </recommendedName>
    </domain>
</protein>
<evidence type="ECO:0000256" key="8">
    <source>
        <dbReference type="ARBA" id="ARBA00023027"/>
    </source>
</evidence>
<comment type="pathway">
    <text evidence="1 15">Porphyrin-containing compound metabolism; siroheme biosynthesis; sirohydrochlorin from precorrin-2: step 1/1.</text>
</comment>
<keyword evidence="9 15" id="KW-0456">Lyase</keyword>
<dbReference type="InterPro" id="IPR012409">
    <property type="entry name" value="Sirohaem_synth"/>
</dbReference>
<evidence type="ECO:0000256" key="6">
    <source>
        <dbReference type="ARBA" id="ARBA00022691"/>
    </source>
</evidence>
<dbReference type="InterPro" id="IPR006367">
    <property type="entry name" value="Sirohaem_synthase_N"/>
</dbReference>
<dbReference type="SUPFAM" id="SSF51735">
    <property type="entry name" value="NAD(P)-binding Rossmann-fold domains"/>
    <property type="match status" value="1"/>
</dbReference>
<comment type="pathway">
    <text evidence="15">Porphyrin-containing compound metabolism; siroheme biosynthesis; siroheme from sirohydrochlorin: step 1/1.</text>
</comment>
<dbReference type="Gene3D" id="3.40.1010.10">
    <property type="entry name" value="Cobalt-precorrin-4 Transmethylase, Domain 1"/>
    <property type="match status" value="1"/>
</dbReference>
<dbReference type="Gene3D" id="3.30.160.110">
    <property type="entry name" value="Siroheme synthase, domain 2"/>
    <property type="match status" value="1"/>
</dbReference>
<evidence type="ECO:0000256" key="2">
    <source>
        <dbReference type="ARBA" id="ARBA00005879"/>
    </source>
</evidence>
<evidence type="ECO:0000256" key="5">
    <source>
        <dbReference type="ARBA" id="ARBA00022679"/>
    </source>
</evidence>
<evidence type="ECO:0000256" key="17">
    <source>
        <dbReference type="RuleBase" id="RU003960"/>
    </source>
</evidence>
<dbReference type="InterPro" id="IPR019478">
    <property type="entry name" value="Sirohaem_synthase_dimer_dom"/>
</dbReference>
<dbReference type="NCBIfam" id="TIGR01470">
    <property type="entry name" value="cysG_Nterm"/>
    <property type="match status" value="1"/>
</dbReference>
<keyword evidence="22" id="KW-1185">Reference proteome</keyword>
<evidence type="ECO:0000256" key="15">
    <source>
        <dbReference type="HAMAP-Rule" id="MF_01646"/>
    </source>
</evidence>
<dbReference type="InterPro" id="IPR000878">
    <property type="entry name" value="4pyrrol_Mease"/>
</dbReference>
<evidence type="ECO:0000256" key="3">
    <source>
        <dbReference type="ARBA" id="ARBA00022573"/>
    </source>
</evidence>
<dbReference type="PANTHER" id="PTHR45790">
    <property type="entry name" value="SIROHEME SYNTHASE-RELATED"/>
    <property type="match status" value="1"/>
</dbReference>
<comment type="caution">
    <text evidence="21">The sequence shown here is derived from an EMBL/GenBank/DDBJ whole genome shotgun (WGS) entry which is preliminary data.</text>
</comment>
<keyword evidence="6 15" id="KW-0949">S-adenosyl-L-methionine</keyword>
<dbReference type="InterPro" id="IPR028281">
    <property type="entry name" value="Sirohaem_synthase_central"/>
</dbReference>
<dbReference type="Pfam" id="PF14824">
    <property type="entry name" value="Sirohm_synth_M"/>
    <property type="match status" value="1"/>
</dbReference>
<dbReference type="Gene3D" id="3.40.50.720">
    <property type="entry name" value="NAD(P)-binding Rossmann-like Domain"/>
    <property type="match status" value="1"/>
</dbReference>
<dbReference type="InterPro" id="IPR036291">
    <property type="entry name" value="NAD(P)-bd_dom_sf"/>
</dbReference>
<keyword evidence="10 15" id="KW-0627">Porphyrin biosynthesis</keyword>
<evidence type="ECO:0000256" key="13">
    <source>
        <dbReference type="ARBA" id="ARBA00047561"/>
    </source>
</evidence>
<dbReference type="NCBIfam" id="NF004790">
    <property type="entry name" value="PRK06136.1"/>
    <property type="match status" value="1"/>
</dbReference>
<evidence type="ECO:0000256" key="14">
    <source>
        <dbReference type="ARBA" id="ARBA00060548"/>
    </source>
</evidence>
<comment type="pathway">
    <text evidence="15">Cofactor biosynthesis; adenosylcobalamin biosynthesis; sirohydrochlorin from precorrin-2: step 1/1.</text>
</comment>